<dbReference type="EMBL" id="CAJOAZ010000051">
    <property type="protein sequence ID" value="CAF3508048.1"/>
    <property type="molecule type" value="Genomic_DNA"/>
</dbReference>
<reference evidence="1" key="1">
    <citation type="submission" date="2021-02" db="EMBL/GenBank/DDBJ databases">
        <authorList>
            <person name="Nowell W R."/>
        </authorList>
    </citation>
    <scope>NUCLEOTIDE SEQUENCE</scope>
</reference>
<accession>A0A815EV04</accession>
<evidence type="ECO:0000313" key="3">
    <source>
        <dbReference type="Proteomes" id="UP000663845"/>
    </source>
</evidence>
<dbReference type="InterPro" id="IPR011044">
    <property type="entry name" value="Quino_amine_DH_bsu"/>
</dbReference>
<gene>
    <name evidence="1" type="ORF">JYZ213_LOCUS33082</name>
    <name evidence="2" type="ORF">OXD698_LOCUS1709</name>
</gene>
<evidence type="ECO:0000313" key="1">
    <source>
        <dbReference type="EMBL" id="CAF1315138.1"/>
    </source>
</evidence>
<proteinExistence type="predicted"/>
<dbReference type="AlphaFoldDB" id="A0A815EV04"/>
<sequence>MKVVRQTEWTHGLIRDLCWSTKLNQVYITADSSVFMMDPQTMVHRKILQGNYYDNCTCSRDKLYLTVQPGREVLAHLFSNFLLGTCVFRCQEDGFIEDICYNAGKLGLVINSRNGTKPHVEILSTTTYARLFSITITDTLGYNLCRISSLGSSGWLVKDPGTYNIHHITENNTLRMTPMYDYGHPYNASRFGAGHLVVFTATTINLHKLKFVPIDDLTPSEVWK</sequence>
<protein>
    <submittedName>
        <fullName evidence="1">Uncharacterized protein</fullName>
    </submittedName>
</protein>
<comment type="caution">
    <text evidence="1">The sequence shown here is derived from an EMBL/GenBank/DDBJ whole genome shotgun (WGS) entry which is preliminary data.</text>
</comment>
<dbReference type="Proteomes" id="UP000663844">
    <property type="component" value="Unassembled WGS sequence"/>
</dbReference>
<name>A0A815EV04_9BILA</name>
<dbReference type="SUPFAM" id="SSF50969">
    <property type="entry name" value="YVTN repeat-like/Quinoprotein amine dehydrogenase"/>
    <property type="match status" value="1"/>
</dbReference>
<evidence type="ECO:0000313" key="2">
    <source>
        <dbReference type="EMBL" id="CAF3508048.1"/>
    </source>
</evidence>
<organism evidence="1 3">
    <name type="scientific">Adineta steineri</name>
    <dbReference type="NCBI Taxonomy" id="433720"/>
    <lineage>
        <taxon>Eukaryota</taxon>
        <taxon>Metazoa</taxon>
        <taxon>Spiralia</taxon>
        <taxon>Gnathifera</taxon>
        <taxon>Rotifera</taxon>
        <taxon>Eurotatoria</taxon>
        <taxon>Bdelloidea</taxon>
        <taxon>Adinetida</taxon>
        <taxon>Adinetidae</taxon>
        <taxon>Adineta</taxon>
    </lineage>
</organism>
<dbReference type="Proteomes" id="UP000663845">
    <property type="component" value="Unassembled WGS sequence"/>
</dbReference>
<dbReference type="EMBL" id="CAJNOG010000613">
    <property type="protein sequence ID" value="CAF1315138.1"/>
    <property type="molecule type" value="Genomic_DNA"/>
</dbReference>